<dbReference type="Proteomes" id="UP001501729">
    <property type="component" value="Unassembled WGS sequence"/>
</dbReference>
<dbReference type="Gene3D" id="1.10.10.10">
    <property type="entry name" value="Winged helix-like DNA-binding domain superfamily/Winged helix DNA-binding domain"/>
    <property type="match status" value="1"/>
</dbReference>
<evidence type="ECO:0008006" key="3">
    <source>
        <dbReference type="Google" id="ProtNLM"/>
    </source>
</evidence>
<dbReference type="EMBL" id="BAABKX010000015">
    <property type="protein sequence ID" value="GAA5058166.1"/>
    <property type="molecule type" value="Genomic_DNA"/>
</dbReference>
<name>A0AAV3UMZ7_9EURY</name>
<dbReference type="InterPro" id="IPR036388">
    <property type="entry name" value="WH-like_DNA-bd_sf"/>
</dbReference>
<evidence type="ECO:0000313" key="1">
    <source>
        <dbReference type="EMBL" id="GAA5058166.1"/>
    </source>
</evidence>
<accession>A0AAV3UMZ7</accession>
<keyword evidence="2" id="KW-1185">Reference proteome</keyword>
<comment type="caution">
    <text evidence="1">The sequence shown here is derived from an EMBL/GenBank/DDBJ whole genome shotgun (WGS) entry which is preliminary data.</text>
</comment>
<dbReference type="RefSeq" id="WP_227773806.1">
    <property type="nucleotide sequence ID" value="NZ_BAABKX010000015.1"/>
</dbReference>
<reference evidence="1 2" key="1">
    <citation type="journal article" date="2019" name="Int. J. Syst. Evol. Microbiol.">
        <title>The Global Catalogue of Microorganisms (GCM) 10K type strain sequencing project: providing services to taxonomists for standard genome sequencing and annotation.</title>
        <authorList>
            <consortium name="The Broad Institute Genomics Platform"/>
            <consortium name="The Broad Institute Genome Sequencing Center for Infectious Disease"/>
            <person name="Wu L."/>
            <person name="Ma J."/>
        </authorList>
    </citation>
    <scope>NUCLEOTIDE SEQUENCE [LARGE SCALE GENOMIC DNA]</scope>
    <source>
        <strain evidence="1 2">JCM 17504</strain>
    </source>
</reference>
<dbReference type="AlphaFoldDB" id="A0AAV3UMZ7"/>
<protein>
    <recommendedName>
        <fullName evidence="3">ArsR family transcriptional regulator</fullName>
    </recommendedName>
</protein>
<sequence>MELSKSTRLNAVFNALSDSERRRVIHYLTKTSDGTATVDELATLGNDFAGNEVRLRHIHLPHLDGTKLIEYDERTETVRYRDHPFFEDILDHCLENDPVL</sequence>
<proteinExistence type="predicted"/>
<dbReference type="GeneID" id="68614034"/>
<evidence type="ECO:0000313" key="2">
    <source>
        <dbReference type="Proteomes" id="UP001501729"/>
    </source>
</evidence>
<organism evidence="1 2">
    <name type="scientific">Haladaptatus pallidirubidus</name>
    <dbReference type="NCBI Taxonomy" id="1008152"/>
    <lineage>
        <taxon>Archaea</taxon>
        <taxon>Methanobacteriati</taxon>
        <taxon>Methanobacteriota</taxon>
        <taxon>Stenosarchaea group</taxon>
        <taxon>Halobacteria</taxon>
        <taxon>Halobacteriales</taxon>
        <taxon>Haladaptataceae</taxon>
        <taxon>Haladaptatus</taxon>
    </lineage>
</organism>
<gene>
    <name evidence="1" type="ORF">GCM10025751_40860</name>
</gene>